<name>A0ABX3ZH57_9BACL</name>
<protein>
    <recommendedName>
        <fullName evidence="3">HTH tetR-type domain-containing protein</fullName>
    </recommendedName>
</protein>
<dbReference type="PROSITE" id="PS50977">
    <property type="entry name" value="HTH_TETR_2"/>
    <property type="match status" value="1"/>
</dbReference>
<keyword evidence="1 2" id="KW-0238">DNA-binding</keyword>
<dbReference type="Gene3D" id="1.10.357.10">
    <property type="entry name" value="Tetracycline Repressor, domain 2"/>
    <property type="match status" value="1"/>
</dbReference>
<dbReference type="Pfam" id="PF14278">
    <property type="entry name" value="TetR_C_8"/>
    <property type="match status" value="1"/>
</dbReference>
<dbReference type="SUPFAM" id="SSF46689">
    <property type="entry name" value="Homeodomain-like"/>
    <property type="match status" value="1"/>
</dbReference>
<reference evidence="4 5" key="1">
    <citation type="journal article" date="2017" name="Int. J. Syst. Evol. Microbiol.">
        <title>Solibacillus kalamii sp. nov., isolated from a high-efficiency particulate arrestance filter system used in the International Space Station.</title>
        <authorList>
            <person name="Checinska Sielaff A."/>
            <person name="Kumar R.M."/>
            <person name="Pal D."/>
            <person name="Mayilraj S."/>
            <person name="Venkateswaran K."/>
        </authorList>
    </citation>
    <scope>NUCLEOTIDE SEQUENCE [LARGE SCALE GENOMIC DNA]</scope>
    <source>
        <strain evidence="4 5">ISSFR-015</strain>
    </source>
</reference>
<dbReference type="EMBL" id="NHNT01000005">
    <property type="protein sequence ID" value="OUZ39064.1"/>
    <property type="molecule type" value="Genomic_DNA"/>
</dbReference>
<dbReference type="RefSeq" id="WP_087617272.1">
    <property type="nucleotide sequence ID" value="NZ_JAFBEY010000001.1"/>
</dbReference>
<feature type="DNA-binding region" description="H-T-H motif" evidence="2">
    <location>
        <begin position="33"/>
        <end position="52"/>
    </location>
</feature>
<gene>
    <name evidence="4" type="ORF">CBM15_09360</name>
</gene>
<dbReference type="PANTHER" id="PTHR43479">
    <property type="entry name" value="ACREF/ENVCD OPERON REPRESSOR-RELATED"/>
    <property type="match status" value="1"/>
</dbReference>
<feature type="domain" description="HTH tetR-type" evidence="3">
    <location>
        <begin position="9"/>
        <end position="70"/>
    </location>
</feature>
<dbReference type="InterPro" id="IPR039532">
    <property type="entry name" value="TetR_C_Firmicutes"/>
</dbReference>
<evidence type="ECO:0000256" key="2">
    <source>
        <dbReference type="PROSITE-ProRule" id="PRU00335"/>
    </source>
</evidence>
<accession>A0ABX3ZH57</accession>
<organism evidence="4 5">
    <name type="scientific">Solibacillus kalamii</name>
    <dbReference type="NCBI Taxonomy" id="1748298"/>
    <lineage>
        <taxon>Bacteria</taxon>
        <taxon>Bacillati</taxon>
        <taxon>Bacillota</taxon>
        <taxon>Bacilli</taxon>
        <taxon>Bacillales</taxon>
        <taxon>Caryophanaceae</taxon>
        <taxon>Solibacillus</taxon>
    </lineage>
</organism>
<dbReference type="InterPro" id="IPR050624">
    <property type="entry name" value="HTH-type_Tx_Regulator"/>
</dbReference>
<evidence type="ECO:0000313" key="5">
    <source>
        <dbReference type="Proteomes" id="UP000196594"/>
    </source>
</evidence>
<comment type="caution">
    <text evidence="4">The sequence shown here is derived from an EMBL/GenBank/DDBJ whole genome shotgun (WGS) entry which is preliminary data.</text>
</comment>
<keyword evidence="5" id="KW-1185">Reference proteome</keyword>
<dbReference type="Proteomes" id="UP000196594">
    <property type="component" value="Unassembled WGS sequence"/>
</dbReference>
<dbReference type="PANTHER" id="PTHR43479:SF11">
    <property type="entry name" value="ACREF_ENVCD OPERON REPRESSOR-RELATED"/>
    <property type="match status" value="1"/>
</dbReference>
<evidence type="ECO:0000256" key="1">
    <source>
        <dbReference type="ARBA" id="ARBA00023125"/>
    </source>
</evidence>
<dbReference type="InterPro" id="IPR001647">
    <property type="entry name" value="HTH_TetR"/>
</dbReference>
<evidence type="ECO:0000313" key="4">
    <source>
        <dbReference type="EMBL" id="OUZ39064.1"/>
    </source>
</evidence>
<evidence type="ECO:0000259" key="3">
    <source>
        <dbReference type="PROSITE" id="PS50977"/>
    </source>
</evidence>
<proteinExistence type="predicted"/>
<dbReference type="InterPro" id="IPR009057">
    <property type="entry name" value="Homeodomain-like_sf"/>
</dbReference>
<sequence length="178" mass="20985">MMKIDPRTIRTKEMLKRAVFELLEEGVKLSHLSVQKVTKQATLNRTTFYLHYEDINHLMDDLTKEIFNEVTEKITDLNHIHLLNEKEHLVELLHYLASQKHALRLLFQFEQFEKVLFQLIKQLIDTRRLNSDRVSSKSLVDSHIKAASIVGVISWWLKDGGYLNATYIADQIHLLYRT</sequence>